<dbReference type="Proteomes" id="UP000760494">
    <property type="component" value="Unassembled WGS sequence"/>
</dbReference>
<evidence type="ECO:0000256" key="4">
    <source>
        <dbReference type="ARBA" id="ARBA00022448"/>
    </source>
</evidence>
<feature type="transmembrane region" description="Helical" evidence="14">
    <location>
        <begin position="256"/>
        <end position="276"/>
    </location>
</feature>
<comment type="subcellular location">
    <subcellularLocation>
        <location evidence="1">Cell membrane</location>
        <topology evidence="1">Multi-pass membrane protein</topology>
    </subcellularLocation>
</comment>
<sequence>MDSAAWLTPPVQLTGSRAFTCDGFTEAQCAWYMHRWHFWYIADHVYALPTVAFFMSGIGLFTIGHLVSYYIIGLAFPKFRGPKPWRMLVASIRYLSYRGFHVASLGFNSAPIGVLVLGLIGAVFFFCMDLIPQPYYWPSLDFGGSPPLGTRSGWLALGCMPFVFATATKTNWITMLTGVSHQRLQVFHRWIAYAFFILALMHTFPFIVYHIRFHDMQMHFKMSLLFYWTGIVALIFQAWLTFASHSAIRKLLGYEFFKATHFFAVVIFMITFFWHCDYTLTSWHYFIGTAAVYVPCYVYPWLRTCFEYGVRTKAHIKVEDNGFVRVTIPANFTWEIGQHCFLRFTGFGLTQALSAHPFTICSLPSSSPDDQSFLVFYLKKHRGFTAKLYEHALQNPGAQISVLVDGPYGGINTQRFVNSNHLVVIAGGSGAGWTLPFIEQYIAAQTGQADEDCKEGQRERCPFSSLRVILASRDVESCSWYRQVVSDTLLKYSDKMISGLQVQIHRTSGGLTESSLPSNSSFVPGNKESGSERATESQVSFDELHGRPDLPGILKKVASGMTSTNSLGVYVCGPDTMQNDVRNAVASLNLGILGGADSAGVLTGPIESVAFPRIPPEIIVAIVSEVLAIGDNWEAQLRGENSERLKVLRLTHRKFADCSYLNKLLFTNIRLEPTRTSLRRGDFSRVVGYTRSITFMAYASWKLVWETWERLILFDMPGRPRNVGMWSRTSLRPIIAAHDAYINDALETQRLLEDSDGDLIETWTNILKMVGSRLEKVTIANNTDYKNLYLQDPDPTRDWKTFCFRVPDTDIEPHEGTTRRSRDEDDKENAEYAKGYACAIVGERLFNTVITCLSASGVAISSLSTDLFILGHVECTEIPAWRQLDLSKLKHLRLSLLYPDMPSPLWELTTMAAFLHNAQSYIQKKLGNMVHDLIDKCHSTVETLSIVDSIDRDLEIVWPTRAATYELPALQEFNQGIESHPRLLHDWLLRMKNLRSFMIWGGLAEKRSANWRHVLDAVRDHPNVSGPNPKGLRFRFPGDTDYEGVVCKDSSIASPREAPDAEYSLYPLEAHLYGEIEYSRNVALREELDDYGHGDEGSDEEDEDNDM</sequence>
<feature type="transmembrane region" description="Helical" evidence="14">
    <location>
        <begin position="190"/>
        <end position="212"/>
    </location>
</feature>
<feature type="transmembrane region" description="Helical" evidence="14">
    <location>
        <begin position="112"/>
        <end position="131"/>
    </location>
</feature>
<evidence type="ECO:0000256" key="7">
    <source>
        <dbReference type="ARBA" id="ARBA00022982"/>
    </source>
</evidence>
<dbReference type="InterPro" id="IPR013112">
    <property type="entry name" value="FAD-bd_8"/>
</dbReference>
<keyword evidence="8 14" id="KW-1133">Transmembrane helix</keyword>
<evidence type="ECO:0000313" key="17">
    <source>
        <dbReference type="Proteomes" id="UP000760494"/>
    </source>
</evidence>
<feature type="compositionally biased region" description="Basic and acidic residues" evidence="13">
    <location>
        <begin position="1087"/>
        <end position="1096"/>
    </location>
</feature>
<evidence type="ECO:0000256" key="12">
    <source>
        <dbReference type="ARBA" id="ARBA00048483"/>
    </source>
</evidence>
<dbReference type="InterPro" id="IPR039261">
    <property type="entry name" value="FNR_nucleotide-bd"/>
</dbReference>
<dbReference type="Pfam" id="PF08022">
    <property type="entry name" value="FAD_binding_8"/>
    <property type="match status" value="1"/>
</dbReference>
<dbReference type="InterPro" id="IPR017938">
    <property type="entry name" value="Riboflavin_synthase-like_b-brl"/>
</dbReference>
<keyword evidence="10" id="KW-0406">Ion transport</keyword>
<dbReference type="PANTHER" id="PTHR32361">
    <property type="entry name" value="FERRIC/CUPRIC REDUCTASE TRANSMEMBRANE COMPONENT"/>
    <property type="match status" value="1"/>
</dbReference>
<dbReference type="PROSITE" id="PS51384">
    <property type="entry name" value="FAD_FR"/>
    <property type="match status" value="1"/>
</dbReference>
<evidence type="ECO:0000256" key="13">
    <source>
        <dbReference type="SAM" id="MobiDB-lite"/>
    </source>
</evidence>
<dbReference type="SFLD" id="SFLDG01168">
    <property type="entry name" value="Ferric_reductase_subgroup_(FRE"/>
    <property type="match status" value="1"/>
</dbReference>
<dbReference type="Gene3D" id="3.40.50.80">
    <property type="entry name" value="Nucleotide-binding domain of ferredoxin-NADP reductase (FNR) module"/>
    <property type="match status" value="1"/>
</dbReference>
<dbReference type="Pfam" id="PF01794">
    <property type="entry name" value="Ferric_reduct"/>
    <property type="match status" value="1"/>
</dbReference>
<dbReference type="SUPFAM" id="SSF63380">
    <property type="entry name" value="Riboflavin synthase domain-like"/>
    <property type="match status" value="1"/>
</dbReference>
<evidence type="ECO:0000256" key="1">
    <source>
        <dbReference type="ARBA" id="ARBA00004651"/>
    </source>
</evidence>
<dbReference type="PANTHER" id="PTHR32361:SF23">
    <property type="entry name" value="FERRIC-CHELATE REDUCTASE"/>
    <property type="match status" value="1"/>
</dbReference>
<name>A0A9Q9RR40_FUSFU</name>
<evidence type="ECO:0000256" key="6">
    <source>
        <dbReference type="ARBA" id="ARBA00022692"/>
    </source>
</evidence>
<keyword evidence="5" id="KW-1003">Cell membrane</keyword>
<keyword evidence="11 14" id="KW-0472">Membrane</keyword>
<feature type="compositionally biased region" description="Polar residues" evidence="13">
    <location>
        <begin position="509"/>
        <end position="523"/>
    </location>
</feature>
<feature type="region of interest" description="Disordered" evidence="13">
    <location>
        <begin position="1087"/>
        <end position="1107"/>
    </location>
</feature>
<evidence type="ECO:0000256" key="11">
    <source>
        <dbReference type="ARBA" id="ARBA00023136"/>
    </source>
</evidence>
<evidence type="ECO:0000256" key="10">
    <source>
        <dbReference type="ARBA" id="ARBA00023065"/>
    </source>
</evidence>
<dbReference type="EC" id="1.16.1.9" evidence="3"/>
<dbReference type="SUPFAM" id="SSF52343">
    <property type="entry name" value="Ferredoxin reductase-like, C-terminal NADP-linked domain"/>
    <property type="match status" value="1"/>
</dbReference>
<dbReference type="Pfam" id="PF08030">
    <property type="entry name" value="NAD_binding_6"/>
    <property type="match status" value="1"/>
</dbReference>
<comment type="caution">
    <text evidence="16">The sequence shown here is derived from an EMBL/GenBank/DDBJ whole genome shotgun (WGS) entry which is preliminary data.</text>
</comment>
<feature type="transmembrane region" description="Helical" evidence="14">
    <location>
        <begin position="224"/>
        <end position="244"/>
    </location>
</feature>
<dbReference type="GO" id="GO:0006879">
    <property type="term" value="P:intracellular iron ion homeostasis"/>
    <property type="evidence" value="ECO:0007669"/>
    <property type="project" value="TreeGrafter"/>
</dbReference>
<dbReference type="SFLD" id="SFLDS00052">
    <property type="entry name" value="Ferric_Reductase_Domain"/>
    <property type="match status" value="1"/>
</dbReference>
<gene>
    <name evidence="16" type="ORF">C2S_8491</name>
</gene>
<feature type="region of interest" description="Disordered" evidence="13">
    <location>
        <begin position="509"/>
        <end position="542"/>
    </location>
</feature>
<comment type="similarity">
    <text evidence="2">Belongs to the ferric reductase (FRE) family.</text>
</comment>
<proteinExistence type="inferred from homology"/>
<feature type="compositionally biased region" description="Acidic residues" evidence="13">
    <location>
        <begin position="1097"/>
        <end position="1107"/>
    </location>
</feature>
<dbReference type="CDD" id="cd06186">
    <property type="entry name" value="NOX_Duox_like_FAD_NADP"/>
    <property type="match status" value="1"/>
</dbReference>
<evidence type="ECO:0000313" key="16">
    <source>
        <dbReference type="EMBL" id="VTT72253.1"/>
    </source>
</evidence>
<feature type="transmembrane region" description="Helical" evidence="14">
    <location>
        <begin position="46"/>
        <end position="72"/>
    </location>
</feature>
<dbReference type="GO" id="GO:0052851">
    <property type="term" value="F:ferric-chelate reductase (NADPH) activity"/>
    <property type="evidence" value="ECO:0007669"/>
    <property type="project" value="UniProtKB-EC"/>
</dbReference>
<protein>
    <recommendedName>
        <fullName evidence="3">ferric-chelate reductase (NADPH)</fullName>
        <ecNumber evidence="3">1.16.1.9</ecNumber>
    </recommendedName>
</protein>
<keyword evidence="6 14" id="KW-0812">Transmembrane</keyword>
<dbReference type="GO" id="GO:0015677">
    <property type="term" value="P:copper ion import"/>
    <property type="evidence" value="ECO:0007669"/>
    <property type="project" value="TreeGrafter"/>
</dbReference>
<feature type="transmembrane region" description="Helical" evidence="14">
    <location>
        <begin position="283"/>
        <end position="302"/>
    </location>
</feature>
<dbReference type="GO" id="GO:0006826">
    <property type="term" value="P:iron ion transport"/>
    <property type="evidence" value="ECO:0007669"/>
    <property type="project" value="UniProtKB-ARBA"/>
</dbReference>
<dbReference type="InterPro" id="IPR017927">
    <property type="entry name" value="FAD-bd_FR_type"/>
</dbReference>
<keyword evidence="7" id="KW-0249">Electron transport</keyword>
<organism evidence="16 17">
    <name type="scientific">Fusarium fujikuroi</name>
    <name type="common">Bakanae and foot rot disease fungus</name>
    <name type="synonym">Gibberella fujikuroi</name>
    <dbReference type="NCBI Taxonomy" id="5127"/>
    <lineage>
        <taxon>Eukaryota</taxon>
        <taxon>Fungi</taxon>
        <taxon>Dikarya</taxon>
        <taxon>Ascomycota</taxon>
        <taxon>Pezizomycotina</taxon>
        <taxon>Sordariomycetes</taxon>
        <taxon>Hypocreomycetidae</taxon>
        <taxon>Hypocreales</taxon>
        <taxon>Nectriaceae</taxon>
        <taxon>Fusarium</taxon>
        <taxon>Fusarium fujikuroi species complex</taxon>
    </lineage>
</organism>
<evidence type="ECO:0000256" key="2">
    <source>
        <dbReference type="ARBA" id="ARBA00006278"/>
    </source>
</evidence>
<accession>A0A9Q9RR40</accession>
<evidence type="ECO:0000256" key="14">
    <source>
        <dbReference type="SAM" id="Phobius"/>
    </source>
</evidence>
<comment type="catalytic activity">
    <reaction evidence="12">
        <text>2 a Fe(II)-siderophore + NADP(+) + H(+) = 2 a Fe(III)-siderophore + NADPH</text>
        <dbReference type="Rhea" id="RHEA:28795"/>
        <dbReference type="Rhea" id="RHEA-COMP:11342"/>
        <dbReference type="Rhea" id="RHEA-COMP:11344"/>
        <dbReference type="ChEBI" id="CHEBI:15378"/>
        <dbReference type="ChEBI" id="CHEBI:29033"/>
        <dbReference type="ChEBI" id="CHEBI:29034"/>
        <dbReference type="ChEBI" id="CHEBI:57783"/>
        <dbReference type="ChEBI" id="CHEBI:58349"/>
        <dbReference type="EC" id="1.16.1.9"/>
    </reaction>
</comment>
<dbReference type="InterPro" id="IPR013130">
    <property type="entry name" value="Fe3_Rdtase_TM_dom"/>
</dbReference>
<dbReference type="InterPro" id="IPR051410">
    <property type="entry name" value="Ferric/Cupric_Reductase"/>
</dbReference>
<dbReference type="GO" id="GO:0005886">
    <property type="term" value="C:plasma membrane"/>
    <property type="evidence" value="ECO:0007669"/>
    <property type="project" value="UniProtKB-SubCell"/>
</dbReference>
<feature type="domain" description="FAD-binding FR-type" evidence="15">
    <location>
        <begin position="303"/>
        <end position="414"/>
    </location>
</feature>
<evidence type="ECO:0000256" key="5">
    <source>
        <dbReference type="ARBA" id="ARBA00022475"/>
    </source>
</evidence>
<reference evidence="16" key="1">
    <citation type="submission" date="2019-05" db="EMBL/GenBank/DDBJ databases">
        <authorList>
            <person name="Piombo E."/>
        </authorList>
    </citation>
    <scope>NUCLEOTIDE SEQUENCE</scope>
    <source>
        <strain evidence="16">C2S</strain>
    </source>
</reference>
<evidence type="ECO:0000256" key="8">
    <source>
        <dbReference type="ARBA" id="ARBA00022989"/>
    </source>
</evidence>
<dbReference type="EMBL" id="CABFJX010000335">
    <property type="protein sequence ID" value="VTT72253.1"/>
    <property type="molecule type" value="Genomic_DNA"/>
</dbReference>
<evidence type="ECO:0000256" key="3">
    <source>
        <dbReference type="ARBA" id="ARBA00012668"/>
    </source>
</evidence>
<keyword evidence="9" id="KW-0560">Oxidoreductase</keyword>
<evidence type="ECO:0000256" key="9">
    <source>
        <dbReference type="ARBA" id="ARBA00023002"/>
    </source>
</evidence>
<dbReference type="AlphaFoldDB" id="A0A9Q9RR40"/>
<keyword evidence="4" id="KW-0813">Transport</keyword>
<dbReference type="InterPro" id="IPR013121">
    <property type="entry name" value="Fe_red_NAD-bd_6"/>
</dbReference>
<evidence type="ECO:0000259" key="15">
    <source>
        <dbReference type="PROSITE" id="PS51384"/>
    </source>
</evidence>